<keyword evidence="1" id="KW-0472">Membrane</keyword>
<dbReference type="AlphaFoldDB" id="A0A1X7L3C1"/>
<feature type="transmembrane region" description="Helical" evidence="1">
    <location>
        <begin position="15"/>
        <end position="34"/>
    </location>
</feature>
<organism evidence="2 3">
    <name type="scientific">Marivirga sericea</name>
    <dbReference type="NCBI Taxonomy" id="1028"/>
    <lineage>
        <taxon>Bacteria</taxon>
        <taxon>Pseudomonadati</taxon>
        <taxon>Bacteroidota</taxon>
        <taxon>Cytophagia</taxon>
        <taxon>Cytophagales</taxon>
        <taxon>Marivirgaceae</taxon>
        <taxon>Marivirga</taxon>
    </lineage>
</organism>
<gene>
    <name evidence="2" type="ORF">SAMN05661096_03438</name>
</gene>
<feature type="transmembrane region" description="Helical" evidence="1">
    <location>
        <begin position="46"/>
        <end position="63"/>
    </location>
</feature>
<dbReference type="STRING" id="1028.SAMN05661096_03438"/>
<sequence length="239" mass="27175">MLSLFPTPCGYGLCLLIYYPIIFTTGGLSAFLYYKFSNRLKINKTILISILLVVDASILAVAYPKGEYHPINQWKSAQVAYERYDELLPEDLFESIESRNFLLTAAIDHKFTIPDHVFELHCCTVDSTGSCDLTVSRLQFYVLNDSMITSKPDTVLQLSNGIVSVHGTFDSTSLNLRFSTDNFGTFKKEYDNFSSNLGERGTGITGLSKDTANIRLMIWKQPAKFEYKFTKKFQKWLTD</sequence>
<name>A0A1X7L3C1_9BACT</name>
<dbReference type="Proteomes" id="UP000193804">
    <property type="component" value="Unassembled WGS sequence"/>
</dbReference>
<keyword evidence="3" id="KW-1185">Reference proteome</keyword>
<evidence type="ECO:0000313" key="2">
    <source>
        <dbReference type="EMBL" id="SMG48195.1"/>
    </source>
</evidence>
<reference evidence="3" key="1">
    <citation type="submission" date="2017-04" db="EMBL/GenBank/DDBJ databases">
        <authorList>
            <person name="Varghese N."/>
            <person name="Submissions S."/>
        </authorList>
    </citation>
    <scope>NUCLEOTIDE SEQUENCE [LARGE SCALE GENOMIC DNA]</scope>
    <source>
        <strain evidence="3">DSM 4125</strain>
    </source>
</reference>
<dbReference type="EMBL" id="FXAW01000008">
    <property type="protein sequence ID" value="SMG48195.1"/>
    <property type="molecule type" value="Genomic_DNA"/>
</dbReference>
<evidence type="ECO:0000313" key="3">
    <source>
        <dbReference type="Proteomes" id="UP000193804"/>
    </source>
</evidence>
<keyword evidence="1" id="KW-0812">Transmembrane</keyword>
<keyword evidence="1" id="KW-1133">Transmembrane helix</keyword>
<accession>A0A1X7L3C1</accession>
<proteinExistence type="predicted"/>
<protein>
    <submittedName>
        <fullName evidence="2">Uncharacterized protein</fullName>
    </submittedName>
</protein>
<evidence type="ECO:0000256" key="1">
    <source>
        <dbReference type="SAM" id="Phobius"/>
    </source>
</evidence>